<sequence length="67" mass="7453">MGAATTIRPGRSPPADRSTFTVKRLEDPDPTRPAVVGPTAFTFAARHRTASHDRREGIGRRKWLILE</sequence>
<organism evidence="2 3">
    <name type="scientific">Mycolicibacterium hodleri</name>
    <dbReference type="NCBI Taxonomy" id="49897"/>
    <lineage>
        <taxon>Bacteria</taxon>
        <taxon>Bacillati</taxon>
        <taxon>Actinomycetota</taxon>
        <taxon>Actinomycetes</taxon>
        <taxon>Mycobacteriales</taxon>
        <taxon>Mycobacteriaceae</taxon>
        <taxon>Mycolicibacterium</taxon>
    </lineage>
</organism>
<gene>
    <name evidence="2" type="ORF">EAH80_10285</name>
</gene>
<dbReference type="Proteomes" id="UP000320095">
    <property type="component" value="Unassembled WGS sequence"/>
</dbReference>
<accession>A0A502ECU5</accession>
<evidence type="ECO:0000313" key="2">
    <source>
        <dbReference type="EMBL" id="TPG35144.1"/>
    </source>
</evidence>
<dbReference type="AlphaFoldDB" id="A0A502ECU5"/>
<reference evidence="2 3" key="1">
    <citation type="journal article" date="2019" name="Environ. Microbiol.">
        <title>Species interactions and distinct microbial communities in high Arctic permafrost affected cryosols are associated with the CH4 and CO2 gas fluxes.</title>
        <authorList>
            <person name="Altshuler I."/>
            <person name="Hamel J."/>
            <person name="Turney S."/>
            <person name="Magnuson E."/>
            <person name="Levesque R."/>
            <person name="Greer C."/>
            <person name="Whyte L.G."/>
        </authorList>
    </citation>
    <scope>NUCLEOTIDE SEQUENCE [LARGE SCALE GENOMIC DNA]</scope>
    <source>
        <strain evidence="2 3">S5.20</strain>
    </source>
</reference>
<proteinExistence type="predicted"/>
<evidence type="ECO:0000256" key="1">
    <source>
        <dbReference type="SAM" id="MobiDB-lite"/>
    </source>
</evidence>
<name>A0A502ECU5_9MYCO</name>
<keyword evidence="3" id="KW-1185">Reference proteome</keyword>
<protein>
    <submittedName>
        <fullName evidence="2">Uncharacterized protein</fullName>
    </submittedName>
</protein>
<dbReference type="EMBL" id="RCZG01000003">
    <property type="protein sequence ID" value="TPG35144.1"/>
    <property type="molecule type" value="Genomic_DNA"/>
</dbReference>
<comment type="caution">
    <text evidence="2">The sequence shown here is derived from an EMBL/GenBank/DDBJ whole genome shotgun (WGS) entry which is preliminary data.</text>
</comment>
<feature type="region of interest" description="Disordered" evidence="1">
    <location>
        <begin position="1"/>
        <end position="36"/>
    </location>
</feature>
<evidence type="ECO:0000313" key="3">
    <source>
        <dbReference type="Proteomes" id="UP000320095"/>
    </source>
</evidence>